<reference evidence="2" key="1">
    <citation type="journal article" date="2020" name="Nat. Commun.">
        <title>Large-scale genome sequencing of mycorrhizal fungi provides insights into the early evolution of symbiotic traits.</title>
        <authorList>
            <person name="Miyauchi S."/>
            <person name="Kiss E."/>
            <person name="Kuo A."/>
            <person name="Drula E."/>
            <person name="Kohler A."/>
            <person name="Sanchez-Garcia M."/>
            <person name="Morin E."/>
            <person name="Andreopoulos B."/>
            <person name="Barry K.W."/>
            <person name="Bonito G."/>
            <person name="Buee M."/>
            <person name="Carver A."/>
            <person name="Chen C."/>
            <person name="Cichocki N."/>
            <person name="Clum A."/>
            <person name="Culley D."/>
            <person name="Crous P.W."/>
            <person name="Fauchery L."/>
            <person name="Girlanda M."/>
            <person name="Hayes R.D."/>
            <person name="Keri Z."/>
            <person name="LaButti K."/>
            <person name="Lipzen A."/>
            <person name="Lombard V."/>
            <person name="Magnuson J."/>
            <person name="Maillard F."/>
            <person name="Murat C."/>
            <person name="Nolan M."/>
            <person name="Ohm R.A."/>
            <person name="Pangilinan J."/>
            <person name="Pereira M.F."/>
            <person name="Perotto S."/>
            <person name="Peter M."/>
            <person name="Pfister S."/>
            <person name="Riley R."/>
            <person name="Sitrit Y."/>
            <person name="Stielow J.B."/>
            <person name="Szollosi G."/>
            <person name="Zifcakova L."/>
            <person name="Stursova M."/>
            <person name="Spatafora J.W."/>
            <person name="Tedersoo L."/>
            <person name="Vaario L.M."/>
            <person name="Yamada A."/>
            <person name="Yan M."/>
            <person name="Wang P."/>
            <person name="Xu J."/>
            <person name="Bruns T."/>
            <person name="Baldrian P."/>
            <person name="Vilgalys R."/>
            <person name="Dunand C."/>
            <person name="Henrissat B."/>
            <person name="Grigoriev I.V."/>
            <person name="Hibbett D."/>
            <person name="Nagy L.G."/>
            <person name="Martin F.M."/>
        </authorList>
    </citation>
    <scope>NUCLEOTIDE SEQUENCE</scope>
    <source>
        <strain evidence="2">UP504</strain>
    </source>
</reference>
<evidence type="ECO:0000313" key="3">
    <source>
        <dbReference type="Proteomes" id="UP000886523"/>
    </source>
</evidence>
<keyword evidence="3" id="KW-1185">Reference proteome</keyword>
<gene>
    <name evidence="2" type="ORF">BS47DRAFT_1357949</name>
</gene>
<accession>A0A9P6B909</accession>
<feature type="compositionally biased region" description="Polar residues" evidence="1">
    <location>
        <begin position="105"/>
        <end position="120"/>
    </location>
</feature>
<comment type="caution">
    <text evidence="2">The sequence shown here is derived from an EMBL/GenBank/DDBJ whole genome shotgun (WGS) entry which is preliminary data.</text>
</comment>
<dbReference type="AlphaFoldDB" id="A0A9P6B909"/>
<feature type="compositionally biased region" description="Polar residues" evidence="1">
    <location>
        <begin position="47"/>
        <end position="69"/>
    </location>
</feature>
<sequence>MRQPNTQQTKRRQTTPRQVRTRPPSDHTNHTPTAAGVWFYVRPSPQPQENPHQTNPPSRNNNLRATPNRNLPKPRQIRPRESKRITTHLPKGALVFKVVRLYPQPTQTANRKPPTCQTKPGNRDAQRKTARTPDGTTHPLRRAYTTHRERPKQTTHPLRRDIRLNRNPTK</sequence>
<organism evidence="2 3">
    <name type="scientific">Hydnum rufescens UP504</name>
    <dbReference type="NCBI Taxonomy" id="1448309"/>
    <lineage>
        <taxon>Eukaryota</taxon>
        <taxon>Fungi</taxon>
        <taxon>Dikarya</taxon>
        <taxon>Basidiomycota</taxon>
        <taxon>Agaricomycotina</taxon>
        <taxon>Agaricomycetes</taxon>
        <taxon>Cantharellales</taxon>
        <taxon>Hydnaceae</taxon>
        <taxon>Hydnum</taxon>
    </lineage>
</organism>
<feature type="region of interest" description="Disordered" evidence="1">
    <location>
        <begin position="1"/>
        <end position="89"/>
    </location>
</feature>
<feature type="region of interest" description="Disordered" evidence="1">
    <location>
        <begin position="105"/>
        <end position="170"/>
    </location>
</feature>
<dbReference type="Proteomes" id="UP000886523">
    <property type="component" value="Unassembled WGS sequence"/>
</dbReference>
<name>A0A9P6B909_9AGAM</name>
<proteinExistence type="predicted"/>
<evidence type="ECO:0000256" key="1">
    <source>
        <dbReference type="SAM" id="MobiDB-lite"/>
    </source>
</evidence>
<protein>
    <submittedName>
        <fullName evidence="2">Uncharacterized protein</fullName>
    </submittedName>
</protein>
<feature type="compositionally biased region" description="Basic and acidic residues" evidence="1">
    <location>
        <begin position="146"/>
        <end position="164"/>
    </location>
</feature>
<evidence type="ECO:0000313" key="2">
    <source>
        <dbReference type="EMBL" id="KAF9519948.1"/>
    </source>
</evidence>
<dbReference type="EMBL" id="MU128915">
    <property type="protein sequence ID" value="KAF9519948.1"/>
    <property type="molecule type" value="Genomic_DNA"/>
</dbReference>